<dbReference type="GO" id="GO:0003676">
    <property type="term" value="F:nucleic acid binding"/>
    <property type="evidence" value="ECO:0007669"/>
    <property type="project" value="InterPro"/>
</dbReference>
<reference evidence="2" key="1">
    <citation type="submission" date="2020-01" db="EMBL/GenBank/DDBJ databases">
        <title>Genome sequence of Kobresia littledalei, the first chromosome-level genome in the family Cyperaceae.</title>
        <authorList>
            <person name="Qu G."/>
        </authorList>
    </citation>
    <scope>NUCLEOTIDE SEQUENCE</scope>
    <source>
        <strain evidence="2">C.B.Clarke</strain>
        <tissue evidence="2">Leaf</tissue>
    </source>
</reference>
<keyword evidence="3" id="KW-1185">Reference proteome</keyword>
<dbReference type="EMBL" id="SWLB01000016">
    <property type="protein sequence ID" value="KAF3327924.1"/>
    <property type="molecule type" value="Genomic_DNA"/>
</dbReference>
<proteinExistence type="predicted"/>
<dbReference type="Proteomes" id="UP000623129">
    <property type="component" value="Unassembled WGS sequence"/>
</dbReference>
<evidence type="ECO:0000259" key="1">
    <source>
        <dbReference type="Pfam" id="PF13456"/>
    </source>
</evidence>
<gene>
    <name evidence="2" type="ORF">FCM35_KLT06530</name>
</gene>
<organism evidence="2 3">
    <name type="scientific">Carex littledalei</name>
    <dbReference type="NCBI Taxonomy" id="544730"/>
    <lineage>
        <taxon>Eukaryota</taxon>
        <taxon>Viridiplantae</taxon>
        <taxon>Streptophyta</taxon>
        <taxon>Embryophyta</taxon>
        <taxon>Tracheophyta</taxon>
        <taxon>Spermatophyta</taxon>
        <taxon>Magnoliopsida</taxon>
        <taxon>Liliopsida</taxon>
        <taxon>Poales</taxon>
        <taxon>Cyperaceae</taxon>
        <taxon>Cyperoideae</taxon>
        <taxon>Cariceae</taxon>
        <taxon>Carex</taxon>
        <taxon>Carex subgen. Euthyceras</taxon>
    </lineage>
</organism>
<dbReference type="AlphaFoldDB" id="A0A833QRK9"/>
<dbReference type="OrthoDB" id="694564at2759"/>
<accession>A0A833QRK9</accession>
<dbReference type="InterPro" id="IPR036397">
    <property type="entry name" value="RNaseH_sf"/>
</dbReference>
<evidence type="ECO:0000313" key="3">
    <source>
        <dbReference type="Proteomes" id="UP000623129"/>
    </source>
</evidence>
<sequence>MHLLFFCPIINEAYHVALVDGSWDVQGRAGTGLAVYNRRGDLVYTSFGRVASQDAFSTEAMAVWQALQYIEVNGSEGVFICYSDSRQLVQAIADRRVQGIPNWRAAEKVQQCINYIARYRDRVQVKYITRKALHTAHQMANWARMTGKIEAGTPIQCNIGHLDIEHRLNGMYFSIT</sequence>
<dbReference type="Gene3D" id="3.30.420.10">
    <property type="entry name" value="Ribonuclease H-like superfamily/Ribonuclease H"/>
    <property type="match status" value="1"/>
</dbReference>
<comment type="caution">
    <text evidence="2">The sequence shown here is derived from an EMBL/GenBank/DDBJ whole genome shotgun (WGS) entry which is preliminary data.</text>
</comment>
<name>A0A833QRK9_9POAL</name>
<protein>
    <recommendedName>
        <fullName evidence="1">RNase H type-1 domain-containing protein</fullName>
    </recommendedName>
</protein>
<feature type="domain" description="RNase H type-1" evidence="1">
    <location>
        <begin position="19"/>
        <end position="143"/>
    </location>
</feature>
<dbReference type="GO" id="GO:0004523">
    <property type="term" value="F:RNA-DNA hybrid ribonuclease activity"/>
    <property type="evidence" value="ECO:0007669"/>
    <property type="project" value="InterPro"/>
</dbReference>
<dbReference type="Pfam" id="PF13456">
    <property type="entry name" value="RVT_3"/>
    <property type="match status" value="1"/>
</dbReference>
<dbReference type="SUPFAM" id="SSF53098">
    <property type="entry name" value="Ribonuclease H-like"/>
    <property type="match status" value="1"/>
</dbReference>
<evidence type="ECO:0000313" key="2">
    <source>
        <dbReference type="EMBL" id="KAF3327924.1"/>
    </source>
</evidence>
<dbReference type="InterPro" id="IPR012337">
    <property type="entry name" value="RNaseH-like_sf"/>
</dbReference>
<dbReference type="InterPro" id="IPR002156">
    <property type="entry name" value="RNaseH_domain"/>
</dbReference>